<name>A0A1V1P197_9BACT</name>
<gene>
    <name evidence="2" type="ORF">OMM_04447</name>
</gene>
<evidence type="ECO:0008006" key="4">
    <source>
        <dbReference type="Google" id="ProtNLM"/>
    </source>
</evidence>
<organism evidence="2 3">
    <name type="scientific">Candidatus Magnetoglobus multicellularis str. Araruama</name>
    <dbReference type="NCBI Taxonomy" id="890399"/>
    <lineage>
        <taxon>Bacteria</taxon>
        <taxon>Pseudomonadati</taxon>
        <taxon>Thermodesulfobacteriota</taxon>
        <taxon>Desulfobacteria</taxon>
        <taxon>Desulfobacterales</taxon>
        <taxon>Desulfobacteraceae</taxon>
        <taxon>Candidatus Magnetoglobus</taxon>
    </lineage>
</organism>
<evidence type="ECO:0000256" key="1">
    <source>
        <dbReference type="SAM" id="SignalP"/>
    </source>
</evidence>
<keyword evidence="1" id="KW-0732">Signal</keyword>
<dbReference type="Proteomes" id="UP000189670">
    <property type="component" value="Unassembled WGS sequence"/>
</dbReference>
<reference evidence="3" key="1">
    <citation type="submission" date="2012-11" db="EMBL/GenBank/DDBJ databases">
        <authorList>
            <person name="Lucero-Rivera Y.E."/>
            <person name="Tovar-Ramirez D."/>
        </authorList>
    </citation>
    <scope>NUCLEOTIDE SEQUENCE [LARGE SCALE GENOMIC DNA]</scope>
    <source>
        <strain evidence="3">Araruama</strain>
    </source>
</reference>
<evidence type="ECO:0000313" key="2">
    <source>
        <dbReference type="EMBL" id="ETR68637.1"/>
    </source>
</evidence>
<protein>
    <recommendedName>
        <fullName evidence="4">EF-hand domain-containing protein</fullName>
    </recommendedName>
</protein>
<accession>A0A1V1P197</accession>
<dbReference type="AlphaFoldDB" id="A0A1V1P197"/>
<feature type="signal peptide" evidence="1">
    <location>
        <begin position="1"/>
        <end position="23"/>
    </location>
</feature>
<dbReference type="EMBL" id="ATBP01000878">
    <property type="protein sequence ID" value="ETR68637.1"/>
    <property type="molecule type" value="Genomic_DNA"/>
</dbReference>
<dbReference type="PROSITE" id="PS51257">
    <property type="entry name" value="PROKAR_LIPOPROTEIN"/>
    <property type="match status" value="1"/>
</dbReference>
<comment type="caution">
    <text evidence="2">The sequence shown here is derived from an EMBL/GenBank/DDBJ whole genome shotgun (WGS) entry which is preliminary data.</text>
</comment>
<proteinExistence type="predicted"/>
<evidence type="ECO:0000313" key="3">
    <source>
        <dbReference type="Proteomes" id="UP000189670"/>
    </source>
</evidence>
<feature type="chain" id="PRO_5010713843" description="EF-hand domain-containing protein" evidence="1">
    <location>
        <begin position="24"/>
        <end position="202"/>
    </location>
</feature>
<sequence length="202" mass="22549">MKRNVSIHLIICCMLVSAQIASASCWKAKIMGEREESKPKVLIGEGVESQTYPYPPDPPADKCLIQLLSSDKTKRLTTDIRQTGSQETIEWLLLVNPHGEGPLGNTTCTLSWSLDKGFSLTDFNDNILIADMSQTTTYPVSSMSDDYLRFKIKYQKTPFGLSALIRNLQILSGVLISTWEDLNCDKKIDLADVISLMQQVSE</sequence>